<feature type="non-terminal residue" evidence="2">
    <location>
        <position position="80"/>
    </location>
</feature>
<accession>A0A0C9Z4K6</accession>
<name>A0A0C9Z4K6_9AGAM</name>
<feature type="region of interest" description="Disordered" evidence="1">
    <location>
        <begin position="1"/>
        <end position="80"/>
    </location>
</feature>
<dbReference type="AlphaFoldDB" id="A0A0C9Z4K6"/>
<dbReference type="Proteomes" id="UP000054018">
    <property type="component" value="Unassembled WGS sequence"/>
</dbReference>
<reference evidence="3" key="2">
    <citation type="submission" date="2015-01" db="EMBL/GenBank/DDBJ databases">
        <title>Evolutionary Origins and Diversification of the Mycorrhizal Mutualists.</title>
        <authorList>
            <consortium name="DOE Joint Genome Institute"/>
            <consortium name="Mycorrhizal Genomics Consortium"/>
            <person name="Kohler A."/>
            <person name="Kuo A."/>
            <person name="Nagy L.G."/>
            <person name="Floudas D."/>
            <person name="Copeland A."/>
            <person name="Barry K.W."/>
            <person name="Cichocki N."/>
            <person name="Veneault-Fourrey C."/>
            <person name="LaButti K."/>
            <person name="Lindquist E.A."/>
            <person name="Lipzen A."/>
            <person name="Lundell T."/>
            <person name="Morin E."/>
            <person name="Murat C."/>
            <person name="Riley R."/>
            <person name="Ohm R."/>
            <person name="Sun H."/>
            <person name="Tunlid A."/>
            <person name="Henrissat B."/>
            <person name="Grigoriev I.V."/>
            <person name="Hibbett D.S."/>
            <person name="Martin F."/>
        </authorList>
    </citation>
    <scope>NUCLEOTIDE SEQUENCE [LARGE SCALE GENOMIC DNA]</scope>
    <source>
        <strain evidence="3">441</strain>
    </source>
</reference>
<evidence type="ECO:0000256" key="1">
    <source>
        <dbReference type="SAM" id="MobiDB-lite"/>
    </source>
</evidence>
<protein>
    <submittedName>
        <fullName evidence="2">Uncharacterized protein</fullName>
    </submittedName>
</protein>
<proteinExistence type="predicted"/>
<gene>
    <name evidence="2" type="ORF">PISMIDRAFT_69913</name>
</gene>
<feature type="compositionally biased region" description="Pro residues" evidence="1">
    <location>
        <begin position="65"/>
        <end position="80"/>
    </location>
</feature>
<reference evidence="2 3" key="1">
    <citation type="submission" date="2014-04" db="EMBL/GenBank/DDBJ databases">
        <authorList>
            <consortium name="DOE Joint Genome Institute"/>
            <person name="Kuo A."/>
            <person name="Kohler A."/>
            <person name="Costa M.D."/>
            <person name="Nagy L.G."/>
            <person name="Floudas D."/>
            <person name="Copeland A."/>
            <person name="Barry K.W."/>
            <person name="Cichocki N."/>
            <person name="Veneault-Fourrey C."/>
            <person name="LaButti K."/>
            <person name="Lindquist E.A."/>
            <person name="Lipzen A."/>
            <person name="Lundell T."/>
            <person name="Morin E."/>
            <person name="Murat C."/>
            <person name="Sun H."/>
            <person name="Tunlid A."/>
            <person name="Henrissat B."/>
            <person name="Grigoriev I.V."/>
            <person name="Hibbett D.S."/>
            <person name="Martin F."/>
            <person name="Nordberg H.P."/>
            <person name="Cantor M.N."/>
            <person name="Hua S.X."/>
        </authorList>
    </citation>
    <scope>NUCLEOTIDE SEQUENCE [LARGE SCALE GENOMIC DNA]</scope>
    <source>
        <strain evidence="2 3">441</strain>
    </source>
</reference>
<organism evidence="2 3">
    <name type="scientific">Pisolithus microcarpus 441</name>
    <dbReference type="NCBI Taxonomy" id="765257"/>
    <lineage>
        <taxon>Eukaryota</taxon>
        <taxon>Fungi</taxon>
        <taxon>Dikarya</taxon>
        <taxon>Basidiomycota</taxon>
        <taxon>Agaricomycotina</taxon>
        <taxon>Agaricomycetes</taxon>
        <taxon>Agaricomycetidae</taxon>
        <taxon>Boletales</taxon>
        <taxon>Sclerodermatineae</taxon>
        <taxon>Pisolithaceae</taxon>
        <taxon>Pisolithus</taxon>
    </lineage>
</organism>
<keyword evidence="3" id="KW-1185">Reference proteome</keyword>
<dbReference type="EMBL" id="KN833829">
    <property type="protein sequence ID" value="KIK17397.1"/>
    <property type="molecule type" value="Genomic_DNA"/>
</dbReference>
<sequence>PMPYSRHRPTTPPHHLNSPVYHPKSTYPASTPLTKFPRRGPSPPLPTPPMDMNWSTHPPVLTRGPPDPSYPCLWPRPPFP</sequence>
<feature type="non-terminal residue" evidence="2">
    <location>
        <position position="1"/>
    </location>
</feature>
<evidence type="ECO:0000313" key="3">
    <source>
        <dbReference type="Proteomes" id="UP000054018"/>
    </source>
</evidence>
<feature type="compositionally biased region" description="Pro residues" evidence="1">
    <location>
        <begin position="40"/>
        <end position="49"/>
    </location>
</feature>
<evidence type="ECO:0000313" key="2">
    <source>
        <dbReference type="EMBL" id="KIK17397.1"/>
    </source>
</evidence>
<dbReference type="HOGENOM" id="CLU_2596655_0_0_1"/>